<name>A0A4R3K071_9PROT</name>
<sequence>MPSFDIVSEVDKQELKNAVDQANKEIANRFDFKGSDARIEQAEFVLTVFADDDFKLDQVQEVLNGKLVKRGIDIRALDIAEKTEKVSGNKVKRQVTVKNGIETELAKKIVKQIKDSKLKVTASIQGESVRVSGAKKDVLQEAIALLRKVITEAPLQFQNFRD</sequence>
<dbReference type="CDD" id="cd11740">
    <property type="entry name" value="YajQ_like"/>
    <property type="match status" value="1"/>
</dbReference>
<evidence type="ECO:0000256" key="2">
    <source>
        <dbReference type="ARBA" id="ARBA00093450"/>
    </source>
</evidence>
<dbReference type="Proteomes" id="UP000295135">
    <property type="component" value="Unassembled WGS sequence"/>
</dbReference>
<dbReference type="PANTHER" id="PTHR30476:SF0">
    <property type="entry name" value="UPF0234 PROTEIN YAJQ"/>
    <property type="match status" value="1"/>
</dbReference>
<protein>
    <recommendedName>
        <fullName evidence="3">Nucleotide-binding protein EDC61_10133</fullName>
    </recommendedName>
</protein>
<dbReference type="HAMAP" id="MF_00632">
    <property type="entry name" value="UPF0234"/>
    <property type="match status" value="1"/>
</dbReference>
<dbReference type="InterPro" id="IPR035570">
    <property type="entry name" value="UPF0234_N"/>
</dbReference>
<dbReference type="EMBL" id="SLZY01000001">
    <property type="protein sequence ID" value="TCS73811.1"/>
    <property type="molecule type" value="Genomic_DNA"/>
</dbReference>
<dbReference type="Gene3D" id="3.30.70.860">
    <property type="match status" value="1"/>
</dbReference>
<dbReference type="Pfam" id="PF04461">
    <property type="entry name" value="YajQ"/>
    <property type="match status" value="1"/>
</dbReference>
<dbReference type="Gene3D" id="3.30.70.990">
    <property type="entry name" value="YajQ-like, domain 2"/>
    <property type="match status" value="1"/>
</dbReference>
<dbReference type="InterPro" id="IPR036183">
    <property type="entry name" value="YajQ-like_sf"/>
</dbReference>
<dbReference type="OrthoDB" id="9801447at2"/>
<gene>
    <name evidence="4" type="ORF">EDC61_10133</name>
</gene>
<evidence type="ECO:0000256" key="1">
    <source>
        <dbReference type="ARBA" id="ARBA00022741"/>
    </source>
</evidence>
<reference evidence="4 5" key="1">
    <citation type="submission" date="2019-03" db="EMBL/GenBank/DDBJ databases">
        <title>Genomic Encyclopedia of Type Strains, Phase IV (KMG-IV): sequencing the most valuable type-strain genomes for metagenomic binning, comparative biology and taxonomic classification.</title>
        <authorList>
            <person name="Goeker M."/>
        </authorList>
    </citation>
    <scope>NUCLEOTIDE SEQUENCE [LARGE SCALE GENOMIC DNA]</scope>
    <source>
        <strain evidence="4 5">DSM 103923</strain>
    </source>
</reference>
<evidence type="ECO:0000313" key="4">
    <source>
        <dbReference type="EMBL" id="TCS73811.1"/>
    </source>
</evidence>
<dbReference type="NCBIfam" id="NF003819">
    <property type="entry name" value="PRK05412.1"/>
    <property type="match status" value="1"/>
</dbReference>
<dbReference type="InterPro" id="IPR035571">
    <property type="entry name" value="UPF0234-like_C"/>
</dbReference>
<dbReference type="RefSeq" id="WP_126459919.1">
    <property type="nucleotide sequence ID" value="NZ_AP018721.1"/>
</dbReference>
<dbReference type="GO" id="GO:0000166">
    <property type="term" value="F:nucleotide binding"/>
    <property type="evidence" value="ECO:0007669"/>
    <property type="project" value="UniProtKB-UniRule"/>
</dbReference>
<proteinExistence type="inferred from homology"/>
<evidence type="ECO:0000256" key="3">
    <source>
        <dbReference type="HAMAP-Rule" id="MF_00632"/>
    </source>
</evidence>
<keyword evidence="5" id="KW-1185">Reference proteome</keyword>
<accession>A0A4R3K071</accession>
<keyword evidence="1 3" id="KW-0547">Nucleotide-binding</keyword>
<evidence type="ECO:0000313" key="5">
    <source>
        <dbReference type="Proteomes" id="UP000295135"/>
    </source>
</evidence>
<organism evidence="4 5">
    <name type="scientific">Sulfuritortus calidifontis</name>
    <dbReference type="NCBI Taxonomy" id="1914471"/>
    <lineage>
        <taxon>Bacteria</taxon>
        <taxon>Pseudomonadati</taxon>
        <taxon>Pseudomonadota</taxon>
        <taxon>Betaproteobacteria</taxon>
        <taxon>Nitrosomonadales</taxon>
        <taxon>Thiobacillaceae</taxon>
        <taxon>Sulfuritortus</taxon>
    </lineage>
</organism>
<dbReference type="AlphaFoldDB" id="A0A4R3K071"/>
<dbReference type="InterPro" id="IPR007551">
    <property type="entry name" value="YajQ/Smlt4090-like"/>
</dbReference>
<dbReference type="GO" id="GO:0005829">
    <property type="term" value="C:cytosol"/>
    <property type="evidence" value="ECO:0007669"/>
    <property type="project" value="TreeGrafter"/>
</dbReference>
<comment type="caution">
    <text evidence="4">The sequence shown here is derived from an EMBL/GenBank/DDBJ whole genome shotgun (WGS) entry which is preliminary data.</text>
</comment>
<dbReference type="PANTHER" id="PTHR30476">
    <property type="entry name" value="UPF0234 PROTEIN YAJQ"/>
    <property type="match status" value="1"/>
</dbReference>
<comment type="function">
    <text evidence="3">Nucleotide-binding protein.</text>
</comment>
<dbReference type="SUPFAM" id="SSF89963">
    <property type="entry name" value="YajQ-like"/>
    <property type="match status" value="2"/>
</dbReference>
<comment type="similarity">
    <text evidence="2 3">Belongs to the YajQ family.</text>
</comment>